<keyword evidence="2" id="KW-1185">Reference proteome</keyword>
<dbReference type="Proteomes" id="UP000244906">
    <property type="component" value="Unassembled WGS sequence"/>
</dbReference>
<dbReference type="Pfam" id="PF05936">
    <property type="entry name" value="T6SS_VasE"/>
    <property type="match status" value="1"/>
</dbReference>
<comment type="caution">
    <text evidence="1">The sequence shown here is derived from an EMBL/GenBank/DDBJ whole genome shotgun (WGS) entry which is preliminary data.</text>
</comment>
<protein>
    <submittedName>
        <fullName evidence="1">Type VI secretion system baseplate subunit TssK</fullName>
    </submittedName>
</protein>
<reference evidence="1 2" key="1">
    <citation type="submission" date="2018-04" db="EMBL/GenBank/DDBJ databases">
        <title>Thalassorhabdus spongiae gen. nov., sp. nov., isolated from a marine sponge in South-West Iceland.</title>
        <authorList>
            <person name="Knobloch S."/>
            <person name="Daussin A."/>
            <person name="Johannsson R."/>
            <person name="Marteinsson V.T."/>
        </authorList>
    </citation>
    <scope>NUCLEOTIDE SEQUENCE [LARGE SCALE GENOMIC DNA]</scope>
    <source>
        <strain evidence="1 2">Hp12</strain>
    </source>
</reference>
<dbReference type="RefSeq" id="WP_116687164.1">
    <property type="nucleotide sequence ID" value="NZ_CAWNYD010000004.1"/>
</dbReference>
<dbReference type="NCBIfam" id="TIGR03353">
    <property type="entry name" value="VI_chp_4"/>
    <property type="match status" value="1"/>
</dbReference>
<dbReference type="EMBL" id="QDDL01000004">
    <property type="protein sequence ID" value="PVZ68779.1"/>
    <property type="molecule type" value="Genomic_DNA"/>
</dbReference>
<dbReference type="PANTHER" id="PTHR35566:SF1">
    <property type="entry name" value="TYPE VI SECRETION SYSTEM BASEPLATE COMPONENT TSSK1"/>
    <property type="match status" value="1"/>
</dbReference>
<evidence type="ECO:0000313" key="1">
    <source>
        <dbReference type="EMBL" id="PVZ68779.1"/>
    </source>
</evidence>
<dbReference type="OrthoDB" id="9775333at2"/>
<dbReference type="PANTHER" id="PTHR35566">
    <property type="entry name" value="BLR3599 PROTEIN"/>
    <property type="match status" value="1"/>
</dbReference>
<gene>
    <name evidence="1" type="primary">tssK</name>
    <name evidence="1" type="ORF">DC094_11010</name>
</gene>
<accession>A0A2V1H0F3</accession>
<proteinExistence type="predicted"/>
<organism evidence="1 2">
    <name type="scientific">Pelagibaculum spongiae</name>
    <dbReference type="NCBI Taxonomy" id="2080658"/>
    <lineage>
        <taxon>Bacteria</taxon>
        <taxon>Pseudomonadati</taxon>
        <taxon>Pseudomonadota</taxon>
        <taxon>Gammaproteobacteria</taxon>
        <taxon>Oceanospirillales</taxon>
        <taxon>Pelagibaculum</taxon>
    </lineage>
</organism>
<evidence type="ECO:0000313" key="2">
    <source>
        <dbReference type="Proteomes" id="UP000244906"/>
    </source>
</evidence>
<dbReference type="AlphaFoldDB" id="A0A2V1H0F3"/>
<sequence>MSYGNNVVWSEGLFIKPQHFQQQQRNIDSLLQSYRTAISQYLYGLQTIELNQEYPSFGRIGINSASGIFPDGTSFSIPSNDAAPEPLQIETNQVAGQIVYLAIPLKNNGLLEVDRECDQQGRRYQLVCKEVIDIHSETAEPSVLELGQLQIKIMLEEEQRQGYCCLPFARILERRADGSLLLDQDFIPCHLSISAAPKIRQWIAELSVMVRERAKNIAMRMSGGPQQATSQSAVADLSDFMLLQLLNRISPQLAHLANLESAHPERVYSELIIMCGELFTYTDAEHLAPDFPAYQHMQPATAFIPLIKWLRQSLSIVLQPKAMSLQLQKRRYGLLVAPIHDSTLLQQADFILAVKSQMQPQQLGQKFLQQSKAASIEKIRELISLQLPGIPLQLLPTPPRQLPYHAGYIYFQLDQQSTSWQMLDGSSGFAFHVAGDFPELDLQLWAIRRN</sequence>
<dbReference type="InterPro" id="IPR010263">
    <property type="entry name" value="T6SS_TssK"/>
</dbReference>
<name>A0A2V1H0F3_9GAMM</name>